<evidence type="ECO:0000313" key="2">
    <source>
        <dbReference type="EMBL" id="MFC6086820.1"/>
    </source>
</evidence>
<dbReference type="InterPro" id="IPR027417">
    <property type="entry name" value="P-loop_NTPase"/>
</dbReference>
<dbReference type="Pfam" id="PF12862">
    <property type="entry name" value="ANAPC5"/>
    <property type="match status" value="2"/>
</dbReference>
<dbReference type="PANTHER" id="PTHR19959:SF119">
    <property type="entry name" value="FUNGAL LIPASE-LIKE DOMAIN-CONTAINING PROTEIN"/>
    <property type="match status" value="1"/>
</dbReference>
<dbReference type="Pfam" id="PF13181">
    <property type="entry name" value="TPR_8"/>
    <property type="match status" value="1"/>
</dbReference>
<evidence type="ECO:0000313" key="3">
    <source>
        <dbReference type="Proteomes" id="UP001596137"/>
    </source>
</evidence>
<keyword evidence="3" id="KW-1185">Reference proteome</keyword>
<feature type="domain" description="Anaphase-promoting complex subunit 5" evidence="1">
    <location>
        <begin position="752"/>
        <end position="797"/>
    </location>
</feature>
<gene>
    <name evidence="2" type="ORF">ACFP1K_37030</name>
</gene>
<dbReference type="Gene3D" id="1.25.40.10">
    <property type="entry name" value="Tetratricopeptide repeat domain"/>
    <property type="match status" value="3"/>
</dbReference>
<dbReference type="Proteomes" id="UP001596137">
    <property type="component" value="Unassembled WGS sequence"/>
</dbReference>
<organism evidence="2 3">
    <name type="scientific">Sphaerisporangium aureirubrum</name>
    <dbReference type="NCBI Taxonomy" id="1544736"/>
    <lineage>
        <taxon>Bacteria</taxon>
        <taxon>Bacillati</taxon>
        <taxon>Actinomycetota</taxon>
        <taxon>Actinomycetes</taxon>
        <taxon>Streptosporangiales</taxon>
        <taxon>Streptosporangiaceae</taxon>
        <taxon>Sphaerisporangium</taxon>
    </lineage>
</organism>
<dbReference type="RefSeq" id="WP_380762371.1">
    <property type="nucleotide sequence ID" value="NZ_JBHSRF010000101.1"/>
</dbReference>
<sequence length="1129" mass="123792">MVVGVVAAVVPLVPSTWPLAVRLLLAAIGVIAAGAAGSYVSEWLAARRAIKAAEQAAIAEEERRRETLVATREVAAAGESVAGLLRPERGAVTFFGRVEELKSLTRWCGHEDSCPVWLLTGQGGVGKTRLALHFAESLPIDEWEYLLVRQGHEVEAVRAAAHMEQRVLLLVDYAETRSDLGEMLAEVIRLESAGHAGGLRVLLVARQTGEWWTELDTESHAVRDLVARTSVLELAPALDSDRDDLQVIEEALPSFAAALGCPIPQVAFTVDSEEQLPALVLHAAALVAVLDQEQGTMGGRAAAEFGVLERLLGHERRLWDKTARRAGVGVDLAVLQQVIATVTLLLDPMDHDEEGVRALVRRVPDLARADDRRIGAVVRWLCQVYPGVGEPVGVLRPDLLAERHVVDQLIKSPEFNRLCLTSLTTTQAERALTLLSRACSHHDKAQEMLIRAVEESVPHQVNQIVLVALQGGTHVGQALYASLQRRVLTFDDLELVANALPWESSSLLDASRFVIKRIISDYGEIRDSNQKSYWHRVLGALDLRAGDLDGALTHTTLALEHYSGNTQSATSDIIELGRIVNNLGTVLSQKGMDNEGAWFLRRAIRIRREIVQLSGRFQTELAVSLCNLSNLLSSAEESLELAREAVQLLEASEADHPGTYQAELAGARMALASRMADRGLHVDALGQARAAVALYHGVITESPDFHLYNYASALLNQGNYLEELGYQREAITSIEDGVQLLREISGAYPNRHDAMLANSLVNYATSLSRLEGRMQDAISVMSEAIDITRELVSVDRLAHGGLFGQTLVHMGLVMRRAGRHREALDSIARGVGVYRDLSSFSEFERINIDLGRALMNLSSCQASCNDLTGALRSAEESLNIFLAYRRNDPNVYFEEWAKCLMTLGTMLSLSGDHVKALSVTNETVSAYRELAAINPVRHSSTLAHMLASFGKRYAAVGDYRQAIACSNEALDLFKALSTVRPDQHAGSIGAVLIDLGMHLSEIGRPRDALSCEMQAIEMYGELVDRNPALYLEQYARALDNAGCSHAQMGDQREALRYARKAVKAARSIRAIDEVASDQMLLHVLGNLVDRLREFGLWDEMHRVNMEIFTLTQGLEGAPPSFLRNVTILD</sequence>
<reference evidence="3" key="1">
    <citation type="journal article" date="2019" name="Int. J. Syst. Evol. Microbiol.">
        <title>The Global Catalogue of Microorganisms (GCM) 10K type strain sequencing project: providing services to taxonomists for standard genome sequencing and annotation.</title>
        <authorList>
            <consortium name="The Broad Institute Genomics Platform"/>
            <consortium name="The Broad Institute Genome Sequencing Center for Infectious Disease"/>
            <person name="Wu L."/>
            <person name="Ma J."/>
        </authorList>
    </citation>
    <scope>NUCLEOTIDE SEQUENCE [LARGE SCALE GENOMIC DNA]</scope>
    <source>
        <strain evidence="3">JCM 30346</strain>
    </source>
</reference>
<protein>
    <submittedName>
        <fullName evidence="2">Tetratricopeptide repeat protein</fullName>
    </submittedName>
</protein>
<dbReference type="InterPro" id="IPR011990">
    <property type="entry name" value="TPR-like_helical_dom_sf"/>
</dbReference>
<name>A0ABW1NUI6_9ACTN</name>
<dbReference type="SUPFAM" id="SSF48452">
    <property type="entry name" value="TPR-like"/>
    <property type="match status" value="2"/>
</dbReference>
<accession>A0ABW1NUI6</accession>
<proteinExistence type="predicted"/>
<dbReference type="Gene3D" id="3.40.50.300">
    <property type="entry name" value="P-loop containing nucleotide triphosphate hydrolases"/>
    <property type="match status" value="1"/>
</dbReference>
<evidence type="ECO:0000259" key="1">
    <source>
        <dbReference type="Pfam" id="PF12862"/>
    </source>
</evidence>
<dbReference type="InterPro" id="IPR019734">
    <property type="entry name" value="TPR_rpt"/>
</dbReference>
<dbReference type="EMBL" id="JBHSRF010000101">
    <property type="protein sequence ID" value="MFC6086820.1"/>
    <property type="molecule type" value="Genomic_DNA"/>
</dbReference>
<feature type="domain" description="Anaphase-promoting complex subunit 5" evidence="1">
    <location>
        <begin position="708"/>
        <end position="743"/>
    </location>
</feature>
<dbReference type="SUPFAM" id="SSF52540">
    <property type="entry name" value="P-loop containing nucleoside triphosphate hydrolases"/>
    <property type="match status" value="1"/>
</dbReference>
<dbReference type="PANTHER" id="PTHR19959">
    <property type="entry name" value="KINESIN LIGHT CHAIN"/>
    <property type="match status" value="1"/>
</dbReference>
<comment type="caution">
    <text evidence="2">The sequence shown here is derived from an EMBL/GenBank/DDBJ whole genome shotgun (WGS) entry which is preliminary data.</text>
</comment>
<dbReference type="SMART" id="SM00028">
    <property type="entry name" value="TPR"/>
    <property type="match status" value="8"/>
</dbReference>
<dbReference type="InterPro" id="IPR026000">
    <property type="entry name" value="Apc5_dom"/>
</dbReference>